<dbReference type="AlphaFoldDB" id="A0AAD5XDZ1"/>
<dbReference type="GO" id="GO:0140359">
    <property type="term" value="F:ABC-type transporter activity"/>
    <property type="evidence" value="ECO:0007669"/>
    <property type="project" value="InterPro"/>
</dbReference>
<sequence length="732" mass="79706">MGDNTQILAVGYDPFTATPMQQGQNWTLPTLASLNISSSERGQGSGFGCFVAPTAQIGVSFYVDSCPPAYFCPYVTPDPDTFPVLCPAAANCAVDRLFGLRCLPQGLFEPMLCWPGFYCSDPSVIYACPEGSYWYLFSFWRLNVVSGTIRPVKCRPFSSCPAGTITERNFGLLYLLAGFDTALFILILSSSLRDRFRTGHYIFPHISALRTKSSNSESVSKFTFASIFTGLRSNFNNNIAASASSSNTAVSNVFEDSFDSEDSPFMFAFRKSFSGKKMNIKFNDLKYSFGGKVVLNKVSGEFNAGRLIAVIGPSGAGKTTFLNTLMGKVPKTSGTITVNGVVARLSTLRQLIGYVPQDDIMMRELTVKEIILYSAKMRLPRTWSSKRVNDFVDTVINTLNLEKVAHSIIGDELKRGISGGQRKRVNIGMELAAAPLALFLDEPTSGVDSTSALQIIKTLQKLAQIGLTVVCIVHQPGEEMFKAFDDVLMLESGGKLAYSGPLKEAKIFFELQGYNFSDETNLAHSFMDILSGYGKKHKNALSISEELQISSGSDETRPIEQSGLSPSSETLATTPTSGNEETAVVSDHAVAVVVAAEEDKEDNAFIPESLKPLQKSRGASFLWQIYYCHNRSLLQQIRAFPALLTELLVAVGAGIIIGIAVQKDEIFHGLLNIPFRQLSTPSNDYMVALYGTLVGISVAMAAGPAGVRLFGENRLVFRRESAAGFSSLAYFV</sequence>
<dbReference type="Pfam" id="PF19055">
    <property type="entry name" value="ABC2_membrane_7"/>
    <property type="match status" value="1"/>
</dbReference>
<evidence type="ECO:0000313" key="12">
    <source>
        <dbReference type="Proteomes" id="UP001211907"/>
    </source>
</evidence>
<gene>
    <name evidence="11" type="ORF">HK100_010029</name>
</gene>
<comment type="caution">
    <text evidence="11">The sequence shown here is derived from an EMBL/GenBank/DDBJ whole genome shotgun (WGS) entry which is preliminary data.</text>
</comment>
<dbReference type="SUPFAM" id="SSF52540">
    <property type="entry name" value="P-loop containing nucleoside triphosphate hydrolases"/>
    <property type="match status" value="1"/>
</dbReference>
<dbReference type="GO" id="GO:0016887">
    <property type="term" value="F:ATP hydrolysis activity"/>
    <property type="evidence" value="ECO:0007669"/>
    <property type="project" value="InterPro"/>
</dbReference>
<evidence type="ECO:0000256" key="3">
    <source>
        <dbReference type="ARBA" id="ARBA00022692"/>
    </source>
</evidence>
<keyword evidence="2" id="KW-0813">Transport</keyword>
<evidence type="ECO:0000256" key="4">
    <source>
        <dbReference type="ARBA" id="ARBA00022741"/>
    </source>
</evidence>
<evidence type="ECO:0000256" key="1">
    <source>
        <dbReference type="ARBA" id="ARBA00004141"/>
    </source>
</evidence>
<dbReference type="GO" id="GO:0005524">
    <property type="term" value="F:ATP binding"/>
    <property type="evidence" value="ECO:0007669"/>
    <property type="project" value="UniProtKB-KW"/>
</dbReference>
<dbReference type="PANTHER" id="PTHR48041:SF91">
    <property type="entry name" value="ABC TRANSPORTER G FAMILY MEMBER 28"/>
    <property type="match status" value="1"/>
</dbReference>
<feature type="non-terminal residue" evidence="11">
    <location>
        <position position="732"/>
    </location>
</feature>
<feature type="domain" description="ABC transporter" evidence="10">
    <location>
        <begin position="280"/>
        <end position="517"/>
    </location>
</feature>
<organism evidence="11 12">
    <name type="scientific">Physocladia obscura</name>
    <dbReference type="NCBI Taxonomy" id="109957"/>
    <lineage>
        <taxon>Eukaryota</taxon>
        <taxon>Fungi</taxon>
        <taxon>Fungi incertae sedis</taxon>
        <taxon>Chytridiomycota</taxon>
        <taxon>Chytridiomycota incertae sedis</taxon>
        <taxon>Chytridiomycetes</taxon>
        <taxon>Chytridiales</taxon>
        <taxon>Chytriomycetaceae</taxon>
        <taxon>Physocladia</taxon>
    </lineage>
</organism>
<dbReference type="Pfam" id="PF00005">
    <property type="entry name" value="ABC_tran"/>
    <property type="match status" value="1"/>
</dbReference>
<feature type="region of interest" description="Disordered" evidence="8">
    <location>
        <begin position="548"/>
        <end position="581"/>
    </location>
</feature>
<evidence type="ECO:0000256" key="9">
    <source>
        <dbReference type="SAM" id="Phobius"/>
    </source>
</evidence>
<dbReference type="PANTHER" id="PTHR48041">
    <property type="entry name" value="ABC TRANSPORTER G FAMILY MEMBER 28"/>
    <property type="match status" value="1"/>
</dbReference>
<feature type="transmembrane region" description="Helical" evidence="9">
    <location>
        <begin position="687"/>
        <end position="710"/>
    </location>
</feature>
<dbReference type="Proteomes" id="UP001211907">
    <property type="component" value="Unassembled WGS sequence"/>
</dbReference>
<feature type="compositionally biased region" description="Polar residues" evidence="8">
    <location>
        <begin position="562"/>
        <end position="580"/>
    </location>
</feature>
<dbReference type="GO" id="GO:0016020">
    <property type="term" value="C:membrane"/>
    <property type="evidence" value="ECO:0007669"/>
    <property type="project" value="UniProtKB-SubCell"/>
</dbReference>
<keyword evidence="4" id="KW-0547">Nucleotide-binding</keyword>
<protein>
    <recommendedName>
        <fullName evidence="10">ABC transporter domain-containing protein</fullName>
    </recommendedName>
</protein>
<keyword evidence="3 9" id="KW-0812">Transmembrane</keyword>
<reference evidence="11" key="1">
    <citation type="submission" date="2020-05" db="EMBL/GenBank/DDBJ databases">
        <title>Phylogenomic resolution of chytrid fungi.</title>
        <authorList>
            <person name="Stajich J.E."/>
            <person name="Amses K."/>
            <person name="Simmons R."/>
            <person name="Seto K."/>
            <person name="Myers J."/>
            <person name="Bonds A."/>
            <person name="Quandt C.A."/>
            <person name="Barry K."/>
            <person name="Liu P."/>
            <person name="Grigoriev I."/>
            <person name="Longcore J.E."/>
            <person name="James T.Y."/>
        </authorList>
    </citation>
    <scope>NUCLEOTIDE SEQUENCE</scope>
    <source>
        <strain evidence="11">JEL0513</strain>
    </source>
</reference>
<evidence type="ECO:0000259" key="10">
    <source>
        <dbReference type="PROSITE" id="PS50893"/>
    </source>
</evidence>
<keyword evidence="6 9" id="KW-1133">Transmembrane helix</keyword>
<name>A0AAD5XDZ1_9FUNG</name>
<dbReference type="PROSITE" id="PS50893">
    <property type="entry name" value="ABC_TRANSPORTER_2"/>
    <property type="match status" value="1"/>
</dbReference>
<keyword evidence="12" id="KW-1185">Reference proteome</keyword>
<accession>A0AAD5XDZ1</accession>
<dbReference type="Gene3D" id="3.40.50.300">
    <property type="entry name" value="P-loop containing nucleotide triphosphate hydrolases"/>
    <property type="match status" value="1"/>
</dbReference>
<dbReference type="InterPro" id="IPR050352">
    <property type="entry name" value="ABCG_transporters"/>
</dbReference>
<evidence type="ECO:0000256" key="5">
    <source>
        <dbReference type="ARBA" id="ARBA00022840"/>
    </source>
</evidence>
<dbReference type="SMART" id="SM00382">
    <property type="entry name" value="AAA"/>
    <property type="match status" value="1"/>
</dbReference>
<evidence type="ECO:0000256" key="7">
    <source>
        <dbReference type="ARBA" id="ARBA00023136"/>
    </source>
</evidence>
<dbReference type="PROSITE" id="PS00211">
    <property type="entry name" value="ABC_TRANSPORTER_1"/>
    <property type="match status" value="1"/>
</dbReference>
<proteinExistence type="predicted"/>
<evidence type="ECO:0000313" key="11">
    <source>
        <dbReference type="EMBL" id="KAJ3126910.1"/>
    </source>
</evidence>
<dbReference type="EMBL" id="JADGJH010000536">
    <property type="protein sequence ID" value="KAJ3126910.1"/>
    <property type="molecule type" value="Genomic_DNA"/>
</dbReference>
<evidence type="ECO:0000256" key="2">
    <source>
        <dbReference type="ARBA" id="ARBA00022448"/>
    </source>
</evidence>
<evidence type="ECO:0000256" key="8">
    <source>
        <dbReference type="SAM" id="MobiDB-lite"/>
    </source>
</evidence>
<dbReference type="InterPro" id="IPR003439">
    <property type="entry name" value="ABC_transporter-like_ATP-bd"/>
</dbReference>
<evidence type="ECO:0000256" key="6">
    <source>
        <dbReference type="ARBA" id="ARBA00022989"/>
    </source>
</evidence>
<feature type="transmembrane region" description="Helical" evidence="9">
    <location>
        <begin position="170"/>
        <end position="188"/>
    </location>
</feature>
<feature type="transmembrane region" description="Helical" evidence="9">
    <location>
        <begin position="639"/>
        <end position="661"/>
    </location>
</feature>
<dbReference type="FunFam" id="3.40.50.300:FF:000367">
    <property type="entry name" value="ABC transporter G family member 24"/>
    <property type="match status" value="1"/>
</dbReference>
<dbReference type="InterPro" id="IPR027417">
    <property type="entry name" value="P-loop_NTPase"/>
</dbReference>
<keyword evidence="5" id="KW-0067">ATP-binding</keyword>
<dbReference type="InterPro" id="IPR043926">
    <property type="entry name" value="ABCG_dom"/>
</dbReference>
<dbReference type="InterPro" id="IPR017871">
    <property type="entry name" value="ABC_transporter-like_CS"/>
</dbReference>
<dbReference type="InterPro" id="IPR003593">
    <property type="entry name" value="AAA+_ATPase"/>
</dbReference>
<keyword evidence="7 9" id="KW-0472">Membrane</keyword>
<comment type="subcellular location">
    <subcellularLocation>
        <location evidence="1">Membrane</location>
        <topology evidence="1">Multi-pass membrane protein</topology>
    </subcellularLocation>
</comment>